<evidence type="ECO:0000256" key="11">
    <source>
        <dbReference type="SAM" id="Coils"/>
    </source>
</evidence>
<dbReference type="GO" id="GO:0005262">
    <property type="term" value="F:calcium channel activity"/>
    <property type="evidence" value="ECO:0007669"/>
    <property type="project" value="UniProtKB-UniRule"/>
</dbReference>
<keyword evidence="13" id="KW-1185">Reference proteome</keyword>
<dbReference type="GeneID" id="105891458"/>
<dbReference type="OrthoDB" id="278338at2759"/>
<comment type="similarity">
    <text evidence="2 10">Belongs to the MCU (TC 1.A.77) family.</text>
</comment>
<feature type="domain" description="Calcium uniporter protein C-terminal" evidence="12">
    <location>
        <begin position="92"/>
        <end position="264"/>
    </location>
</feature>
<keyword evidence="8 10" id="KW-0406">Ion transport</keyword>
<dbReference type="GO" id="GO:0051560">
    <property type="term" value="P:mitochondrial calcium ion homeostasis"/>
    <property type="evidence" value="ECO:0007669"/>
    <property type="project" value="UniProtKB-UniRule"/>
</dbReference>
<name>A0A6P3VJ34_CLUHA</name>
<dbReference type="GO" id="GO:0015292">
    <property type="term" value="F:uniporter activity"/>
    <property type="evidence" value="ECO:0007669"/>
    <property type="project" value="UniProtKB-UniRule"/>
</dbReference>
<dbReference type="RefSeq" id="XP_012673090.2">
    <property type="nucleotide sequence ID" value="XM_012817636.3"/>
</dbReference>
<evidence type="ECO:0000313" key="13">
    <source>
        <dbReference type="Proteomes" id="UP000515152"/>
    </source>
</evidence>
<keyword evidence="5 10" id="KW-0812">Transmembrane</keyword>
<evidence type="ECO:0000256" key="2">
    <source>
        <dbReference type="ARBA" id="ARBA00005653"/>
    </source>
</evidence>
<evidence type="ECO:0000259" key="12">
    <source>
        <dbReference type="Pfam" id="PF04678"/>
    </source>
</evidence>
<dbReference type="GO" id="GO:1990246">
    <property type="term" value="C:uniplex complex"/>
    <property type="evidence" value="ECO:0007669"/>
    <property type="project" value="TreeGrafter"/>
</dbReference>
<keyword evidence="7 10" id="KW-1133">Transmembrane helix</keyword>
<evidence type="ECO:0000256" key="6">
    <source>
        <dbReference type="ARBA" id="ARBA00022837"/>
    </source>
</evidence>
<evidence type="ECO:0000256" key="10">
    <source>
        <dbReference type="RuleBase" id="RU367035"/>
    </source>
</evidence>
<feature type="transmembrane region" description="Helical" evidence="10">
    <location>
        <begin position="209"/>
        <end position="228"/>
    </location>
</feature>
<reference evidence="14" key="1">
    <citation type="submission" date="2025-08" db="UniProtKB">
        <authorList>
            <consortium name="RefSeq"/>
        </authorList>
    </citation>
    <scope>IDENTIFICATION</scope>
</reference>
<keyword evidence="10" id="KW-0496">Mitochondrion</keyword>
<keyword evidence="11" id="KW-0175">Coiled coil</keyword>
<dbReference type="Proteomes" id="UP000515152">
    <property type="component" value="Chromosome 18"/>
</dbReference>
<dbReference type="GO" id="GO:0019855">
    <property type="term" value="F:calcium channel inhibitor activity"/>
    <property type="evidence" value="ECO:0007669"/>
    <property type="project" value="TreeGrafter"/>
</dbReference>
<keyword evidence="9 10" id="KW-0472">Membrane</keyword>
<protein>
    <recommendedName>
        <fullName evidence="10">Calcium uniporter regulatory subunit MCUb</fullName>
    </recommendedName>
</protein>
<comment type="subcellular location">
    <subcellularLocation>
        <location evidence="1">Membrane</location>
        <topology evidence="1">Multi-pass membrane protein</topology>
    </subcellularLocation>
    <subcellularLocation>
        <location evidence="10">Mitochondrion inner membrane</location>
        <topology evidence="10">Multi-pass membrane protein</topology>
    </subcellularLocation>
</comment>
<proteinExistence type="inferred from homology"/>
<evidence type="ECO:0000256" key="1">
    <source>
        <dbReference type="ARBA" id="ARBA00004141"/>
    </source>
</evidence>
<sequence>MGSLGRLLTLRFGGINGVRTIHPLYFGRIRTPIIVSRVLCSSLPPPPVIKVQYSHGRPVLQLLLPSRGEACRFPLRPMTMTVAHFLSDIQKEDPGVTTAAILTTDGEKMSTNTLLDSVLSKNFQLVINDTTYSVISASNVDMCHEHLTGLEDVKMVVHMLYSALHLPEHQRLTERQLLERLDGLKQQLQPLEKDRAGMEARAEVESMRYVWGGLAFMSLQAGFLGYLTWNVFSWDVMEPVTFFITYTWSMGLMAYFILTQQGYSSAQTPVSVAGQEFMYADAKARHFLTSLHQVAAKEGFNITQYNELKEEVAKVESDLRRLRNPIKLQLPVEQVQR</sequence>
<evidence type="ECO:0000256" key="9">
    <source>
        <dbReference type="ARBA" id="ARBA00023136"/>
    </source>
</evidence>
<dbReference type="Pfam" id="PF04678">
    <property type="entry name" value="MCU"/>
    <property type="match status" value="1"/>
</dbReference>
<evidence type="ECO:0000256" key="5">
    <source>
        <dbReference type="ARBA" id="ARBA00022692"/>
    </source>
</evidence>
<dbReference type="AlphaFoldDB" id="A0A6P3VJ34"/>
<evidence type="ECO:0000256" key="7">
    <source>
        <dbReference type="ARBA" id="ARBA00022989"/>
    </source>
</evidence>
<dbReference type="GO" id="GO:0036444">
    <property type="term" value="P:calcium import into the mitochondrion"/>
    <property type="evidence" value="ECO:0007669"/>
    <property type="project" value="TreeGrafter"/>
</dbReference>
<dbReference type="InterPro" id="IPR006769">
    <property type="entry name" value="MCU_C"/>
</dbReference>
<feature type="coiled-coil region" evidence="11">
    <location>
        <begin position="174"/>
        <end position="201"/>
    </location>
</feature>
<keyword evidence="3 10" id="KW-0813">Transport</keyword>
<keyword evidence="6 10" id="KW-0106">Calcium</keyword>
<gene>
    <name evidence="14" type="primary">LOC105891458</name>
</gene>
<keyword evidence="4 10" id="KW-0109">Calcium transport</keyword>
<evidence type="ECO:0000256" key="8">
    <source>
        <dbReference type="ARBA" id="ARBA00023065"/>
    </source>
</evidence>
<accession>A0A6P3VJ34</accession>
<dbReference type="InterPro" id="IPR039055">
    <property type="entry name" value="MCU_fam"/>
</dbReference>
<evidence type="ECO:0000313" key="14">
    <source>
        <dbReference type="RefSeq" id="XP_012673090.2"/>
    </source>
</evidence>
<organism evidence="13 14">
    <name type="scientific">Clupea harengus</name>
    <name type="common">Atlantic herring</name>
    <dbReference type="NCBI Taxonomy" id="7950"/>
    <lineage>
        <taxon>Eukaryota</taxon>
        <taxon>Metazoa</taxon>
        <taxon>Chordata</taxon>
        <taxon>Craniata</taxon>
        <taxon>Vertebrata</taxon>
        <taxon>Euteleostomi</taxon>
        <taxon>Actinopterygii</taxon>
        <taxon>Neopterygii</taxon>
        <taxon>Teleostei</taxon>
        <taxon>Clupei</taxon>
        <taxon>Clupeiformes</taxon>
        <taxon>Clupeoidei</taxon>
        <taxon>Clupeidae</taxon>
        <taxon>Clupea</taxon>
    </lineage>
</organism>
<evidence type="ECO:0000256" key="4">
    <source>
        <dbReference type="ARBA" id="ARBA00022568"/>
    </source>
</evidence>
<keyword evidence="10" id="KW-0999">Mitochondrion inner membrane</keyword>
<dbReference type="PANTHER" id="PTHR13462:SF6">
    <property type="entry name" value="CALCIUM UNIPORTER REGULATORY SUBUNIT MCUB, MITOCHONDRIAL"/>
    <property type="match status" value="1"/>
</dbReference>
<dbReference type="KEGG" id="char:105891458"/>
<evidence type="ECO:0000256" key="3">
    <source>
        <dbReference type="ARBA" id="ARBA00022448"/>
    </source>
</evidence>
<dbReference type="PANTHER" id="PTHR13462">
    <property type="entry name" value="CALCIUM UNIPORTER PROTEIN, MITOCHONDRIAL"/>
    <property type="match status" value="1"/>
</dbReference>
<feature type="transmembrane region" description="Helical" evidence="10">
    <location>
        <begin position="240"/>
        <end position="258"/>
    </location>
</feature>